<sequence length="168" mass="19102">MSGKKTAPAENEEVTEKKNVALVIDMAKGDIQKLSSVLKTIHYGKMSFNGKMALVKNGLTIIQKSKELEEERKLAYDGFIPEEYKKLEEKQTNGEDLTPEESDRFSKMNQQYGIKLNEMFAALNAEQVPMKIIPLSMADYKILMEANESAINGEGFVYIYQYLTEQED</sequence>
<dbReference type="EMBL" id="BK032557">
    <property type="protein sequence ID" value="DAF47654.1"/>
    <property type="molecule type" value="Genomic_DNA"/>
</dbReference>
<accession>A0A8S5S9P3</accession>
<evidence type="ECO:0000313" key="1">
    <source>
        <dbReference type="EMBL" id="DAF47654.1"/>
    </source>
</evidence>
<reference evidence="1" key="1">
    <citation type="journal article" date="2021" name="Proc. Natl. Acad. Sci. U.S.A.">
        <title>A Catalog of Tens of Thousands of Viruses from Human Metagenomes Reveals Hidden Associations with Chronic Diseases.</title>
        <authorList>
            <person name="Tisza M.J."/>
            <person name="Buck C.B."/>
        </authorList>
    </citation>
    <scope>NUCLEOTIDE SEQUENCE</scope>
    <source>
        <strain evidence="1">CtByu2</strain>
    </source>
</reference>
<organism evidence="1">
    <name type="scientific">Myoviridae sp. ctByu2</name>
    <dbReference type="NCBI Taxonomy" id="2827668"/>
    <lineage>
        <taxon>Viruses</taxon>
        <taxon>Duplodnaviria</taxon>
        <taxon>Heunggongvirae</taxon>
        <taxon>Uroviricota</taxon>
        <taxon>Caudoviricetes</taxon>
    </lineage>
</organism>
<protein>
    <submittedName>
        <fullName evidence="1">Uncharacterized protein</fullName>
    </submittedName>
</protein>
<name>A0A8S5S9P3_9CAUD</name>
<proteinExistence type="predicted"/>